<dbReference type="NCBIfam" id="NF008003">
    <property type="entry name" value="PRK10729.1"/>
    <property type="match status" value="1"/>
</dbReference>
<feature type="binding site" evidence="13">
    <location>
        <position position="163"/>
    </location>
    <ligand>
        <name>Mg(2+)</name>
        <dbReference type="ChEBI" id="CHEBI:18420"/>
        <label>1</label>
    </ligand>
</feature>
<evidence type="ECO:0000256" key="5">
    <source>
        <dbReference type="ARBA" id="ARBA00022723"/>
    </source>
</evidence>
<dbReference type="PROSITE" id="PS51462">
    <property type="entry name" value="NUDIX"/>
    <property type="match status" value="1"/>
</dbReference>
<dbReference type="Gene3D" id="3.90.79.10">
    <property type="entry name" value="Nucleoside Triphosphate Pyrophosphohydrolase"/>
    <property type="match status" value="1"/>
</dbReference>
<evidence type="ECO:0000256" key="11">
    <source>
        <dbReference type="ARBA" id="ARBA00033056"/>
    </source>
</evidence>
<dbReference type="Proteomes" id="UP000726777">
    <property type="component" value="Unassembled WGS sequence"/>
</dbReference>
<comment type="cofactor">
    <cofactor evidence="1 13">
        <name>Mg(2+)</name>
        <dbReference type="ChEBI" id="CHEBI:18420"/>
    </cofactor>
</comment>
<dbReference type="PANTHER" id="PTHR11839:SF5">
    <property type="entry name" value="ADP-RIBOSE PYROPHOSPHATASE"/>
    <property type="match status" value="1"/>
</dbReference>
<evidence type="ECO:0000313" key="17">
    <source>
        <dbReference type="Proteomes" id="UP000726777"/>
    </source>
</evidence>
<dbReference type="AlphaFoldDB" id="A0A9Q3YHL6"/>
<feature type="binding site" evidence="13">
    <location>
        <position position="111"/>
    </location>
    <ligand>
        <name>Mg(2+)</name>
        <dbReference type="ChEBI" id="CHEBI:18420"/>
        <label>1</label>
    </ligand>
</feature>
<feature type="domain" description="Nudix hydrolase" evidence="15">
    <location>
        <begin position="55"/>
        <end position="197"/>
    </location>
</feature>
<evidence type="ECO:0000256" key="3">
    <source>
        <dbReference type="ARBA" id="ARBA00012453"/>
    </source>
</evidence>
<dbReference type="GO" id="GO:0047631">
    <property type="term" value="F:ADP-ribose diphosphatase activity"/>
    <property type="evidence" value="ECO:0007669"/>
    <property type="project" value="UniProtKB-EC"/>
</dbReference>
<dbReference type="EC" id="3.6.1.13" evidence="3"/>
<feature type="binding site" evidence="13">
    <location>
        <position position="115"/>
    </location>
    <ligand>
        <name>Mg(2+)</name>
        <dbReference type="ChEBI" id="CHEBI:18420"/>
        <label>1</label>
    </ligand>
</feature>
<dbReference type="NCBIfam" id="TIGR00052">
    <property type="entry name" value="nudix-type nucleoside diphosphatase, YffH/AdpP family"/>
    <property type="match status" value="1"/>
</dbReference>
<comment type="catalytic activity">
    <reaction evidence="12">
        <text>ADP-D-ribose + H2O = D-ribose 5-phosphate + AMP + 2 H(+)</text>
        <dbReference type="Rhea" id="RHEA:10412"/>
        <dbReference type="ChEBI" id="CHEBI:15377"/>
        <dbReference type="ChEBI" id="CHEBI:15378"/>
        <dbReference type="ChEBI" id="CHEBI:57967"/>
        <dbReference type="ChEBI" id="CHEBI:78346"/>
        <dbReference type="ChEBI" id="CHEBI:456215"/>
        <dbReference type="EC" id="3.6.1.13"/>
    </reaction>
</comment>
<evidence type="ECO:0000256" key="12">
    <source>
        <dbReference type="ARBA" id="ARBA00049546"/>
    </source>
</evidence>
<protein>
    <recommendedName>
        <fullName evidence="4">ADP-ribose pyrophosphatase</fullName>
        <ecNumber evidence="3">3.6.1.13</ecNumber>
    </recommendedName>
    <alternativeName>
        <fullName evidence="9">ADP-ribose diphosphatase</fullName>
    </alternativeName>
    <alternativeName>
        <fullName evidence="11">ADP-ribose phosphohydrolase</fullName>
    </alternativeName>
    <alternativeName>
        <fullName evidence="10">Adenosine diphosphoribose pyrophosphatase</fullName>
    </alternativeName>
</protein>
<evidence type="ECO:0000259" key="15">
    <source>
        <dbReference type="PROSITE" id="PS51462"/>
    </source>
</evidence>
<name>A0A9Q3YHL6_VIBPH</name>
<keyword evidence="5 13" id="KW-0479">Metal-binding</keyword>
<comment type="function">
    <text evidence="8">Acts on ADP-mannose and ADP-glucose as well as ADP-ribose. Prevents glycogen biosynthesis. The reaction catalyzed by this enzyme is a limiting step of the gluconeogenic process.</text>
</comment>
<dbReference type="RefSeq" id="WP_222133421.1">
    <property type="nucleotide sequence ID" value="NZ_CP064041.1"/>
</dbReference>
<dbReference type="InterPro" id="IPR020084">
    <property type="entry name" value="NUDIX_hydrolase_CS"/>
</dbReference>
<evidence type="ECO:0000256" key="7">
    <source>
        <dbReference type="ARBA" id="ARBA00022842"/>
    </source>
</evidence>
<dbReference type="SUPFAM" id="SSF55811">
    <property type="entry name" value="Nudix"/>
    <property type="match status" value="1"/>
</dbReference>
<dbReference type="CDD" id="cd24155">
    <property type="entry name" value="NUDIX_ADPRase"/>
    <property type="match status" value="1"/>
</dbReference>
<evidence type="ECO:0000256" key="9">
    <source>
        <dbReference type="ARBA" id="ARBA00030162"/>
    </source>
</evidence>
<dbReference type="EMBL" id="JACVHL010000009">
    <property type="protein sequence ID" value="MCC3805481.1"/>
    <property type="molecule type" value="Genomic_DNA"/>
</dbReference>
<evidence type="ECO:0000256" key="2">
    <source>
        <dbReference type="ARBA" id="ARBA00007482"/>
    </source>
</evidence>
<proteinExistence type="inferred from homology"/>
<comment type="caution">
    <text evidence="16">The sequence shown here is derived from an EMBL/GenBank/DDBJ whole genome shotgun (WGS) entry which is preliminary data.</text>
</comment>
<evidence type="ECO:0000256" key="13">
    <source>
        <dbReference type="PIRSR" id="PIRSR604385-2"/>
    </source>
</evidence>
<dbReference type="PROSITE" id="PS00893">
    <property type="entry name" value="NUDIX_BOX"/>
    <property type="match status" value="1"/>
</dbReference>
<dbReference type="InterPro" id="IPR015797">
    <property type="entry name" value="NUDIX_hydrolase-like_dom_sf"/>
</dbReference>
<keyword evidence="6 16" id="KW-0378">Hydrolase</keyword>
<evidence type="ECO:0000256" key="10">
    <source>
        <dbReference type="ARBA" id="ARBA00030308"/>
    </source>
</evidence>
<comment type="similarity">
    <text evidence="2">Belongs to the Nudix hydrolase family. NudF subfamily.</text>
</comment>
<dbReference type="InterPro" id="IPR000086">
    <property type="entry name" value="NUDIX_hydrolase_dom"/>
</dbReference>
<dbReference type="GO" id="GO:0005829">
    <property type="term" value="C:cytosol"/>
    <property type="evidence" value="ECO:0007669"/>
    <property type="project" value="TreeGrafter"/>
</dbReference>
<gene>
    <name evidence="16" type="primary">nudF</name>
    <name evidence="16" type="ORF">IB292_10560</name>
</gene>
<evidence type="ECO:0000256" key="1">
    <source>
        <dbReference type="ARBA" id="ARBA00001946"/>
    </source>
</evidence>
<keyword evidence="7 13" id="KW-0460">Magnesium</keyword>
<dbReference type="FunFam" id="3.90.79.10:FF:000011">
    <property type="entry name" value="ADP-ribose pyrophosphatase"/>
    <property type="match status" value="1"/>
</dbReference>
<accession>A0A9Q3YHL6</accession>
<feature type="short sequence motif" description="Nudix box" evidence="14">
    <location>
        <begin position="96"/>
        <end position="118"/>
    </location>
</feature>
<evidence type="ECO:0000256" key="4">
    <source>
        <dbReference type="ARBA" id="ARBA00013297"/>
    </source>
</evidence>
<evidence type="ECO:0000313" key="16">
    <source>
        <dbReference type="EMBL" id="MCC3805481.1"/>
    </source>
</evidence>
<evidence type="ECO:0000256" key="8">
    <source>
        <dbReference type="ARBA" id="ARBA00025164"/>
    </source>
</evidence>
<dbReference type="InterPro" id="IPR004385">
    <property type="entry name" value="NDP_pyrophosphatase"/>
</dbReference>
<evidence type="ECO:0000256" key="6">
    <source>
        <dbReference type="ARBA" id="ARBA00022801"/>
    </source>
</evidence>
<dbReference type="GO" id="GO:0046872">
    <property type="term" value="F:metal ion binding"/>
    <property type="evidence" value="ECO:0007669"/>
    <property type="project" value="UniProtKB-KW"/>
</dbReference>
<sequence>MQQCDKRQDEFTSQDVEIISKESVFEGFFKMVKYRFKHKLFAGGWSDVVEREMFERGHAAAMLPYDPKTDQVVIIEQIRIGALEHEHPWQLEIVAGMIDRDESAEEVIRREAEEEAGITVGRVASVTSYYPSSGGCSEKLDVFVGEVDASKAHGIHGLDYEDEDIRVHVLSREQAYQWVKDGIFENGASIIALQWLQLNHQELSSQWGYPQIVESK</sequence>
<dbReference type="GO" id="GO:0019144">
    <property type="term" value="F:ADP-sugar diphosphatase activity"/>
    <property type="evidence" value="ECO:0007669"/>
    <property type="project" value="TreeGrafter"/>
</dbReference>
<reference evidence="16" key="1">
    <citation type="submission" date="2020-09" db="EMBL/GenBank/DDBJ databases">
        <title>Genome sequence of Vibrio parahaemolyticus isolates.</title>
        <authorList>
            <person name="Hammerl J.A."/>
            <person name="Strauch E."/>
        </authorList>
    </citation>
    <scope>NUCLEOTIDE SEQUENCE</scope>
    <source>
        <strain evidence="16">17-VB00146</strain>
    </source>
</reference>
<dbReference type="GO" id="GO:0006753">
    <property type="term" value="P:nucleoside phosphate metabolic process"/>
    <property type="evidence" value="ECO:0007669"/>
    <property type="project" value="TreeGrafter"/>
</dbReference>
<dbReference type="GO" id="GO:0019693">
    <property type="term" value="P:ribose phosphate metabolic process"/>
    <property type="evidence" value="ECO:0007669"/>
    <property type="project" value="TreeGrafter"/>
</dbReference>
<dbReference type="Pfam" id="PF00293">
    <property type="entry name" value="NUDIX"/>
    <property type="match status" value="1"/>
</dbReference>
<feature type="binding site" evidence="13">
    <location>
        <position position="95"/>
    </location>
    <ligand>
        <name>Mg(2+)</name>
        <dbReference type="ChEBI" id="CHEBI:18420"/>
        <label>1</label>
    </ligand>
</feature>
<organism evidence="16 17">
    <name type="scientific">Vibrio parahaemolyticus</name>
    <dbReference type="NCBI Taxonomy" id="670"/>
    <lineage>
        <taxon>Bacteria</taxon>
        <taxon>Pseudomonadati</taxon>
        <taxon>Pseudomonadota</taxon>
        <taxon>Gammaproteobacteria</taxon>
        <taxon>Vibrionales</taxon>
        <taxon>Vibrionaceae</taxon>
        <taxon>Vibrio</taxon>
    </lineage>
</organism>
<evidence type="ECO:0000256" key="14">
    <source>
        <dbReference type="PIRSR" id="PIRSR604385-3"/>
    </source>
</evidence>
<dbReference type="PANTHER" id="PTHR11839">
    <property type="entry name" value="UDP/ADP-SUGAR PYROPHOSPHATASE"/>
    <property type="match status" value="1"/>
</dbReference>